<comment type="similarity">
    <text evidence="3">Belongs to the YAE1 family.</text>
</comment>
<dbReference type="PANTHER" id="PTHR18829">
    <property type="entry name" value="PROTEIN YAE1 HOMOLOG"/>
    <property type="match status" value="1"/>
</dbReference>
<keyword evidence="10" id="KW-1185">Reference proteome</keyword>
<comment type="subcellular location">
    <subcellularLocation>
        <location evidence="2">Cytoplasm</location>
    </subcellularLocation>
    <subcellularLocation>
        <location evidence="1">Nucleus</location>
    </subcellularLocation>
</comment>
<evidence type="ECO:0000256" key="6">
    <source>
        <dbReference type="ARBA" id="ARBA00022490"/>
    </source>
</evidence>
<evidence type="ECO:0000256" key="3">
    <source>
        <dbReference type="ARBA" id="ARBA00007096"/>
    </source>
</evidence>
<dbReference type="GO" id="GO:0005737">
    <property type="term" value="C:cytoplasm"/>
    <property type="evidence" value="ECO:0007669"/>
    <property type="project" value="UniProtKB-SubCell"/>
</dbReference>
<dbReference type="OrthoDB" id="20086at2759"/>
<evidence type="ECO:0000256" key="2">
    <source>
        <dbReference type="ARBA" id="ARBA00004496"/>
    </source>
</evidence>
<evidence type="ECO:0000256" key="5">
    <source>
        <dbReference type="ARBA" id="ARBA00018400"/>
    </source>
</evidence>
<name>A0A1Y2E6F1_9BASI</name>
<dbReference type="Pfam" id="PF09811">
    <property type="entry name" value="Yae1_N"/>
    <property type="match status" value="1"/>
</dbReference>
<dbReference type="InterPro" id="IPR038881">
    <property type="entry name" value="Yae1-like"/>
</dbReference>
<evidence type="ECO:0000313" key="10">
    <source>
        <dbReference type="Proteomes" id="UP000193467"/>
    </source>
</evidence>
<dbReference type="STRING" id="106004.A0A1Y2E6F1"/>
<dbReference type="PANTHER" id="PTHR18829:SF0">
    <property type="entry name" value="PROTEIN YAE1 HOMOLOG"/>
    <property type="match status" value="1"/>
</dbReference>
<dbReference type="InParanoid" id="A0A1Y2E6F1"/>
<dbReference type="Proteomes" id="UP000193467">
    <property type="component" value="Unassembled WGS sequence"/>
</dbReference>
<comment type="caution">
    <text evidence="9">The sequence shown here is derived from an EMBL/GenBank/DDBJ whole genome shotgun (WGS) entry which is preliminary data.</text>
</comment>
<evidence type="ECO:0000256" key="1">
    <source>
        <dbReference type="ARBA" id="ARBA00004123"/>
    </source>
</evidence>
<reference evidence="9 10" key="1">
    <citation type="submission" date="2016-07" db="EMBL/GenBank/DDBJ databases">
        <title>Pervasive Adenine N6-methylation of Active Genes in Fungi.</title>
        <authorList>
            <consortium name="DOE Joint Genome Institute"/>
            <person name="Mondo S.J."/>
            <person name="Dannebaum R.O."/>
            <person name="Kuo R.C."/>
            <person name="Labutti K."/>
            <person name="Haridas S."/>
            <person name="Kuo A."/>
            <person name="Salamov A."/>
            <person name="Ahrendt S.R."/>
            <person name="Lipzen A."/>
            <person name="Sullivan W."/>
            <person name="Andreopoulos W.B."/>
            <person name="Clum A."/>
            <person name="Lindquist E."/>
            <person name="Daum C."/>
            <person name="Ramamoorthy G.K."/>
            <person name="Gryganskyi A."/>
            <person name="Culley D."/>
            <person name="Magnuson J.K."/>
            <person name="James T.Y."/>
            <person name="O'Malley M.A."/>
            <person name="Stajich J.E."/>
            <person name="Spatafora J.W."/>
            <person name="Visel A."/>
            <person name="Grigoriev I.V."/>
        </authorList>
    </citation>
    <scope>NUCLEOTIDE SEQUENCE [LARGE SCALE GENOMIC DNA]</scope>
    <source>
        <strain evidence="9 10">62-1032</strain>
    </source>
</reference>
<feature type="domain" description="Essential protein Yae1 N-terminal" evidence="8">
    <location>
        <begin position="52"/>
        <end position="90"/>
    </location>
</feature>
<evidence type="ECO:0000259" key="8">
    <source>
        <dbReference type="Pfam" id="PF09811"/>
    </source>
</evidence>
<organism evidence="9 10">
    <name type="scientific">Leucosporidium creatinivorum</name>
    <dbReference type="NCBI Taxonomy" id="106004"/>
    <lineage>
        <taxon>Eukaryota</taxon>
        <taxon>Fungi</taxon>
        <taxon>Dikarya</taxon>
        <taxon>Basidiomycota</taxon>
        <taxon>Pucciniomycotina</taxon>
        <taxon>Microbotryomycetes</taxon>
        <taxon>Leucosporidiales</taxon>
        <taxon>Leucosporidium</taxon>
    </lineage>
</organism>
<dbReference type="EMBL" id="MCGR01000061">
    <property type="protein sequence ID" value="ORY66924.1"/>
    <property type="molecule type" value="Genomic_DNA"/>
</dbReference>
<dbReference type="InterPro" id="IPR019191">
    <property type="entry name" value="Essential_protein_Yae1_N"/>
</dbReference>
<dbReference type="AlphaFoldDB" id="A0A1Y2E6F1"/>
<evidence type="ECO:0000313" key="9">
    <source>
        <dbReference type="EMBL" id="ORY66924.1"/>
    </source>
</evidence>
<evidence type="ECO:0000256" key="7">
    <source>
        <dbReference type="ARBA" id="ARBA00023242"/>
    </source>
</evidence>
<proteinExistence type="inferred from homology"/>
<keyword evidence="6" id="KW-0963">Cytoplasm</keyword>
<protein>
    <recommendedName>
        <fullName evidence="5">Protein YAE1</fullName>
    </recommendedName>
    <alternativeName>
        <fullName evidence="4">Protein yae1</fullName>
    </alternativeName>
</protein>
<accession>A0A1Y2E6F1</accession>
<keyword evidence="7" id="KW-0539">Nucleus</keyword>
<evidence type="ECO:0000256" key="4">
    <source>
        <dbReference type="ARBA" id="ARBA00017286"/>
    </source>
</evidence>
<gene>
    <name evidence="9" type="ORF">BCR35DRAFT_294838</name>
</gene>
<sequence length="220" mass="23609">MYHDDAPMEASHEDDSIWADDAPVQDASAAYSGAQVAQQEWEKLSLRYSDAGYRDGITSGKNARLQAGFDQGFALAAPFARELGSLRGIAASLLTLLTTTSASKYSSPVLGALGTAEGGKEATVAELREVVTALGKLDEGKVLPVDEEAEEHAKSHENEGVSLVMQERREMREMEEMLGGLGGGGAKEDAKKGGLDECRMRLEEILERCGLKGLLPPRRN</sequence>
<dbReference type="GO" id="GO:0005634">
    <property type="term" value="C:nucleus"/>
    <property type="evidence" value="ECO:0007669"/>
    <property type="project" value="UniProtKB-SubCell"/>
</dbReference>